<dbReference type="VEuPathDB" id="FungiDB:P174DRAFT_117805"/>
<evidence type="ECO:0000313" key="2">
    <source>
        <dbReference type="EMBL" id="PKX97821.1"/>
    </source>
</evidence>
<dbReference type="OrthoDB" id="4366340at2759"/>
<name>A0A2I1CJM0_ASPN1</name>
<accession>A0A2I1CJM0</accession>
<feature type="compositionally biased region" description="Basic and acidic residues" evidence="1">
    <location>
        <begin position="32"/>
        <end position="51"/>
    </location>
</feature>
<proteinExistence type="predicted"/>
<sequence>MKGEKMENRYKNSVQGEAVLIGGSEEKGKILAHSNDDENAFKEGAESRGTGENETITNIEVDAIGELLCQSDNLEHQRAGRDLETAPQVLLHGPKSVPIRVQGYITAHPQRQVGYVSMEAWGASVSIHVEGQGRTMVTQKRPQKLTLWNPFDFSSLGGNVPMIIADITVQGVAQEPVPIANWTGAEVYMRLFPQGVEGAITLQFEKGTKVVLPSLAAVGTYKAS</sequence>
<gene>
    <name evidence="2" type="ORF">P174DRAFT_117805</name>
</gene>
<dbReference type="GeneID" id="36528383"/>
<comment type="caution">
    <text evidence="2">The sequence shown here is derived from an EMBL/GenBank/DDBJ whole genome shotgun (WGS) entry which is preliminary data.</text>
</comment>
<dbReference type="AlphaFoldDB" id="A0A2I1CJM0"/>
<dbReference type="Proteomes" id="UP000234474">
    <property type="component" value="Unassembled WGS sequence"/>
</dbReference>
<organism evidence="2 3">
    <name type="scientific">Aspergillus novofumigatus (strain IBT 16806)</name>
    <dbReference type="NCBI Taxonomy" id="1392255"/>
    <lineage>
        <taxon>Eukaryota</taxon>
        <taxon>Fungi</taxon>
        <taxon>Dikarya</taxon>
        <taxon>Ascomycota</taxon>
        <taxon>Pezizomycotina</taxon>
        <taxon>Eurotiomycetes</taxon>
        <taxon>Eurotiomycetidae</taxon>
        <taxon>Eurotiales</taxon>
        <taxon>Aspergillaceae</taxon>
        <taxon>Aspergillus</taxon>
        <taxon>Aspergillus subgen. Fumigati</taxon>
    </lineage>
</organism>
<evidence type="ECO:0000256" key="1">
    <source>
        <dbReference type="SAM" id="MobiDB-lite"/>
    </source>
</evidence>
<evidence type="ECO:0000313" key="3">
    <source>
        <dbReference type="Proteomes" id="UP000234474"/>
    </source>
</evidence>
<keyword evidence="3" id="KW-1185">Reference proteome</keyword>
<reference evidence="3" key="1">
    <citation type="journal article" date="2018" name="Proc. Natl. Acad. Sci. U.S.A.">
        <title>Linking secondary metabolites to gene clusters through genome sequencing of six diverse Aspergillus species.</title>
        <authorList>
            <person name="Kaerboelling I."/>
            <person name="Vesth T.C."/>
            <person name="Frisvad J.C."/>
            <person name="Nybo J.L."/>
            <person name="Theobald S."/>
            <person name="Kuo A."/>
            <person name="Bowyer P."/>
            <person name="Matsuda Y."/>
            <person name="Mondo S."/>
            <person name="Lyhne E.K."/>
            <person name="Kogle M.E."/>
            <person name="Clum A."/>
            <person name="Lipzen A."/>
            <person name="Salamov A."/>
            <person name="Ngan C.Y."/>
            <person name="Daum C."/>
            <person name="Chiniquy J."/>
            <person name="Barry K."/>
            <person name="LaButti K."/>
            <person name="Haridas S."/>
            <person name="Simmons B.A."/>
            <person name="Magnuson J.K."/>
            <person name="Mortensen U.H."/>
            <person name="Larsen T.O."/>
            <person name="Grigoriev I.V."/>
            <person name="Baker S.E."/>
            <person name="Andersen M.R."/>
        </authorList>
    </citation>
    <scope>NUCLEOTIDE SEQUENCE [LARGE SCALE GENOMIC DNA]</scope>
    <source>
        <strain evidence="3">IBT 16806</strain>
    </source>
</reference>
<feature type="region of interest" description="Disordered" evidence="1">
    <location>
        <begin position="32"/>
        <end position="54"/>
    </location>
</feature>
<dbReference type="EMBL" id="MSZS01000002">
    <property type="protein sequence ID" value="PKX97821.1"/>
    <property type="molecule type" value="Genomic_DNA"/>
</dbReference>
<protein>
    <submittedName>
        <fullName evidence="2">Uncharacterized protein</fullName>
    </submittedName>
</protein>
<dbReference type="RefSeq" id="XP_024686416.1">
    <property type="nucleotide sequence ID" value="XM_024821057.1"/>
</dbReference>